<evidence type="ECO:0000313" key="2">
    <source>
        <dbReference type="EMBL" id="KAK8724739.1"/>
    </source>
</evidence>
<evidence type="ECO:0000313" key="3">
    <source>
        <dbReference type="Proteomes" id="UP001445076"/>
    </source>
</evidence>
<name>A0AAW0WEZ1_CHEQU</name>
<dbReference type="EMBL" id="JARKIK010000084">
    <property type="protein sequence ID" value="KAK8724739.1"/>
    <property type="molecule type" value="Genomic_DNA"/>
</dbReference>
<organism evidence="2 3">
    <name type="scientific">Cherax quadricarinatus</name>
    <name type="common">Australian red claw crayfish</name>
    <dbReference type="NCBI Taxonomy" id="27406"/>
    <lineage>
        <taxon>Eukaryota</taxon>
        <taxon>Metazoa</taxon>
        <taxon>Ecdysozoa</taxon>
        <taxon>Arthropoda</taxon>
        <taxon>Crustacea</taxon>
        <taxon>Multicrustacea</taxon>
        <taxon>Malacostraca</taxon>
        <taxon>Eumalacostraca</taxon>
        <taxon>Eucarida</taxon>
        <taxon>Decapoda</taxon>
        <taxon>Pleocyemata</taxon>
        <taxon>Astacidea</taxon>
        <taxon>Parastacoidea</taxon>
        <taxon>Parastacidae</taxon>
        <taxon>Cherax</taxon>
    </lineage>
</organism>
<feature type="compositionally biased region" description="Basic and acidic residues" evidence="1">
    <location>
        <begin position="118"/>
        <end position="129"/>
    </location>
</feature>
<feature type="compositionally biased region" description="Acidic residues" evidence="1">
    <location>
        <begin position="43"/>
        <end position="58"/>
    </location>
</feature>
<sequence length="162" mass="17990">MASEVVDETVMFTIPSSYHWDSGNEDDCSEEVALCVAPCYGSDSDDDVDNDDDDDDDLNSTNLEGHDSGIAGCRPREGHDLKNPSLLRQVIRSDSDDEDEDASDYDDDSDCSSTVEDSEVKVKRTREGEIAATATRPLIRWSSYIDGEESEQEEEEQNQHLA</sequence>
<feature type="region of interest" description="Disordered" evidence="1">
    <location>
        <begin position="39"/>
        <end position="162"/>
    </location>
</feature>
<feature type="compositionally biased region" description="Acidic residues" evidence="1">
    <location>
        <begin position="146"/>
        <end position="156"/>
    </location>
</feature>
<reference evidence="2 3" key="1">
    <citation type="journal article" date="2024" name="BMC Genomics">
        <title>Genome assembly of redclaw crayfish (Cherax quadricarinatus) provides insights into its immune adaptation and hypoxia tolerance.</title>
        <authorList>
            <person name="Liu Z."/>
            <person name="Zheng J."/>
            <person name="Li H."/>
            <person name="Fang K."/>
            <person name="Wang S."/>
            <person name="He J."/>
            <person name="Zhou D."/>
            <person name="Weng S."/>
            <person name="Chi M."/>
            <person name="Gu Z."/>
            <person name="He J."/>
            <person name="Li F."/>
            <person name="Wang M."/>
        </authorList>
    </citation>
    <scope>NUCLEOTIDE SEQUENCE [LARGE SCALE GENOMIC DNA]</scope>
    <source>
        <strain evidence="2">ZL_2023a</strain>
    </source>
</reference>
<comment type="caution">
    <text evidence="2">The sequence shown here is derived from an EMBL/GenBank/DDBJ whole genome shotgun (WGS) entry which is preliminary data.</text>
</comment>
<protein>
    <submittedName>
        <fullName evidence="2">Uncharacterized protein</fullName>
    </submittedName>
</protein>
<proteinExistence type="predicted"/>
<keyword evidence="3" id="KW-1185">Reference proteome</keyword>
<dbReference type="AlphaFoldDB" id="A0AAW0WEZ1"/>
<feature type="non-terminal residue" evidence="2">
    <location>
        <position position="162"/>
    </location>
</feature>
<gene>
    <name evidence="2" type="ORF">OTU49_010891</name>
</gene>
<accession>A0AAW0WEZ1</accession>
<evidence type="ECO:0000256" key="1">
    <source>
        <dbReference type="SAM" id="MobiDB-lite"/>
    </source>
</evidence>
<dbReference type="Proteomes" id="UP001445076">
    <property type="component" value="Unassembled WGS sequence"/>
</dbReference>
<feature type="compositionally biased region" description="Acidic residues" evidence="1">
    <location>
        <begin position="95"/>
        <end position="110"/>
    </location>
</feature>